<keyword evidence="5" id="KW-0676">Redox-active center</keyword>
<dbReference type="InterPro" id="IPR012336">
    <property type="entry name" value="Thioredoxin-like_fold"/>
</dbReference>
<evidence type="ECO:0000256" key="2">
    <source>
        <dbReference type="ARBA" id="ARBA00022729"/>
    </source>
</evidence>
<comment type="similarity">
    <text evidence="1">Belongs to the thioredoxin family. DsbA subfamily.</text>
</comment>
<evidence type="ECO:0000313" key="7">
    <source>
        <dbReference type="EMBL" id="KAA8883104.1"/>
    </source>
</evidence>
<name>A0A5N0E4R8_9NOCA</name>
<dbReference type="Gene3D" id="3.40.30.10">
    <property type="entry name" value="Glutaredoxin"/>
    <property type="match status" value="1"/>
</dbReference>
<keyword evidence="2" id="KW-0732">Signal</keyword>
<evidence type="ECO:0000256" key="5">
    <source>
        <dbReference type="ARBA" id="ARBA00023284"/>
    </source>
</evidence>
<dbReference type="AlphaFoldDB" id="A0A5N0E4R8"/>
<evidence type="ECO:0000256" key="4">
    <source>
        <dbReference type="ARBA" id="ARBA00023157"/>
    </source>
</evidence>
<dbReference type="Proteomes" id="UP000323876">
    <property type="component" value="Unassembled WGS sequence"/>
</dbReference>
<dbReference type="Pfam" id="PF13462">
    <property type="entry name" value="Thioredoxin_4"/>
    <property type="match status" value="1"/>
</dbReference>
<evidence type="ECO:0000313" key="8">
    <source>
        <dbReference type="Proteomes" id="UP000323876"/>
    </source>
</evidence>
<keyword evidence="8" id="KW-1185">Reference proteome</keyword>
<dbReference type="PANTHER" id="PTHR13887">
    <property type="entry name" value="GLUTATHIONE S-TRANSFERASE KAPPA"/>
    <property type="match status" value="1"/>
</dbReference>
<gene>
    <name evidence="7" type="ORF">F3087_38210</name>
</gene>
<sequence length="193" mass="20473">MAEQLPATPAGVTDNGAVRIGDPAAKVVVRVVADLQCPACQMFEKANAKVLEDAVTSGSAIVEYNVISFLDRASTTQYSSRAGNASYCVAEADPSKYQSWLAAMFQNQPAEGGDGLPDDRLLEIARDAGYPDPAVAQCITDRKYDSYLRTKTKELLAGGIKSTPSVFVNGQQVTEAKPLFGPEGLTPLITAAR</sequence>
<dbReference type="EMBL" id="VXLC01000027">
    <property type="protein sequence ID" value="KAA8883104.1"/>
    <property type="molecule type" value="Genomic_DNA"/>
</dbReference>
<accession>A0A5N0E4R8</accession>
<reference evidence="7 8" key="1">
    <citation type="submission" date="2019-09" db="EMBL/GenBank/DDBJ databases">
        <authorList>
            <person name="Wang X."/>
        </authorList>
    </citation>
    <scope>NUCLEOTIDE SEQUENCE [LARGE SCALE GENOMIC DNA]</scope>
    <source>
        <strain evidence="7 8">CICC 11023</strain>
    </source>
</reference>
<dbReference type="GO" id="GO:0016491">
    <property type="term" value="F:oxidoreductase activity"/>
    <property type="evidence" value="ECO:0007669"/>
    <property type="project" value="UniProtKB-KW"/>
</dbReference>
<keyword evidence="3" id="KW-0560">Oxidoreductase</keyword>
<feature type="domain" description="Thioredoxin-like fold" evidence="6">
    <location>
        <begin position="16"/>
        <end position="177"/>
    </location>
</feature>
<protein>
    <submittedName>
        <fullName evidence="7">Thioredoxin domain-containing protein</fullName>
    </submittedName>
</protein>
<dbReference type="PANTHER" id="PTHR13887:SF14">
    <property type="entry name" value="DISULFIDE BOND FORMATION PROTEIN D"/>
    <property type="match status" value="1"/>
</dbReference>
<proteinExistence type="inferred from homology"/>
<comment type="caution">
    <text evidence="7">The sequence shown here is derived from an EMBL/GenBank/DDBJ whole genome shotgun (WGS) entry which is preliminary data.</text>
</comment>
<evidence type="ECO:0000256" key="1">
    <source>
        <dbReference type="ARBA" id="ARBA00005791"/>
    </source>
</evidence>
<evidence type="ECO:0000256" key="3">
    <source>
        <dbReference type="ARBA" id="ARBA00023002"/>
    </source>
</evidence>
<dbReference type="SUPFAM" id="SSF52833">
    <property type="entry name" value="Thioredoxin-like"/>
    <property type="match status" value="1"/>
</dbReference>
<evidence type="ECO:0000259" key="6">
    <source>
        <dbReference type="Pfam" id="PF13462"/>
    </source>
</evidence>
<organism evidence="7 8">
    <name type="scientific">Nocardia colli</name>
    <dbReference type="NCBI Taxonomy" id="2545717"/>
    <lineage>
        <taxon>Bacteria</taxon>
        <taxon>Bacillati</taxon>
        <taxon>Actinomycetota</taxon>
        <taxon>Actinomycetes</taxon>
        <taxon>Mycobacteriales</taxon>
        <taxon>Nocardiaceae</taxon>
        <taxon>Nocardia</taxon>
    </lineage>
</organism>
<keyword evidence="4" id="KW-1015">Disulfide bond</keyword>
<dbReference type="InterPro" id="IPR036249">
    <property type="entry name" value="Thioredoxin-like_sf"/>
</dbReference>
<dbReference type="OrthoDB" id="117402at2"/>